<evidence type="ECO:0000256" key="2">
    <source>
        <dbReference type="ARBA" id="ARBA00022553"/>
    </source>
</evidence>
<dbReference type="AlphaFoldDB" id="A0A2K3CUA5"/>
<feature type="compositionally biased region" description="Gly residues" evidence="4">
    <location>
        <begin position="319"/>
        <end position="333"/>
    </location>
</feature>
<feature type="compositionally biased region" description="Acidic residues" evidence="4">
    <location>
        <begin position="335"/>
        <end position="357"/>
    </location>
</feature>
<dbReference type="Gene3D" id="2.40.160.120">
    <property type="match status" value="1"/>
</dbReference>
<evidence type="ECO:0000313" key="5">
    <source>
        <dbReference type="EMBL" id="PNW71861.1"/>
    </source>
</evidence>
<name>A0A2K3CUA5_CHLRE</name>
<dbReference type="PANTHER" id="PTHR10972:SF205">
    <property type="entry name" value="OXYSTEROL-BINDING PROTEIN 1"/>
    <property type="match status" value="1"/>
</dbReference>
<feature type="compositionally biased region" description="Low complexity" evidence="4">
    <location>
        <begin position="404"/>
        <end position="414"/>
    </location>
</feature>
<feature type="region of interest" description="Disordered" evidence="4">
    <location>
        <begin position="1"/>
        <end position="24"/>
    </location>
</feature>
<sequence>MVFKLGSKKKKPSDAPATSSNGSSVAAAAVEEEIAYHADADENGGMLCTNDELLKQQREAIMQWVKSMGKRLLTGNVNLINTPFPVNIFEPRSYLEKLADVWVHPRYLTAAAQATDPVERMKLVTTWFIAGLHHAFTNWRKPFNPILGETWQAALSDGTSMFMEQISHHPPVSAFHMEGPGGSYRFRGLSQPTVSIQVKYYGFKTVAKGFRYVEFRDGTRIELHYPQYYIKNVVYGSSRPRAEVDGQAILVDVRNKLKTVISFGALKGARSKVLRRVDAVHGFIYDCRHNQASLEEKTSTADMAEALEEAGAAALRQRGGTGAGGPGGEGPGSGDADEDEFESASENEYDPDKEEGDATAALERAAVEAAAAAAAAEEADAMAAVESANGANGGLLGPDDARDSSGAASRSGASPPRPGGGGGGGGMNSARASQSGDGAGLGPSSSSGLPKLDGSAHGGGKAQSGGSFFSMSALNSMGKLLRISQTPSPSNIDPTPSDKEGVAVAAIEGSWLSHINIDGARYWSITKEVPDAWRPVPDPLPSDSRYRQDLVVLAAGDMKGAQAAKEALENRQRNDKKLREVALASNSRGGYRH</sequence>
<evidence type="ECO:0000313" key="6">
    <source>
        <dbReference type="Proteomes" id="UP000006906"/>
    </source>
</evidence>
<keyword evidence="2" id="KW-0597">Phosphoprotein</keyword>
<dbReference type="RefSeq" id="XP_042915810.1">
    <property type="nucleotide sequence ID" value="XM_043071141.1"/>
</dbReference>
<dbReference type="OrthoDB" id="14833at2759"/>
<dbReference type="ExpressionAtlas" id="A0A2K3CUA5">
    <property type="expression patterns" value="differential"/>
</dbReference>
<protein>
    <recommendedName>
        <fullName evidence="7">Oxysterol binding protein</fullName>
    </recommendedName>
</protein>
<comment type="similarity">
    <text evidence="1 3">Belongs to the OSBP family.</text>
</comment>
<dbReference type="EMBL" id="CM008977">
    <property type="protein sequence ID" value="PNW71861.1"/>
    <property type="molecule type" value="Genomic_DNA"/>
</dbReference>
<dbReference type="GO" id="GO:0005829">
    <property type="term" value="C:cytosol"/>
    <property type="evidence" value="ECO:0000318"/>
    <property type="project" value="GO_Central"/>
</dbReference>
<accession>A0A2K3CUA5</accession>
<dbReference type="SUPFAM" id="SSF144000">
    <property type="entry name" value="Oxysterol-binding protein-like"/>
    <property type="match status" value="2"/>
</dbReference>
<dbReference type="InterPro" id="IPR037239">
    <property type="entry name" value="OSBP_sf"/>
</dbReference>
<feature type="compositionally biased region" description="Basic residues" evidence="4">
    <location>
        <begin position="1"/>
        <end position="11"/>
    </location>
</feature>
<dbReference type="Gene3D" id="1.10.287.2720">
    <property type="match status" value="1"/>
</dbReference>
<feature type="compositionally biased region" description="Basic and acidic residues" evidence="4">
    <location>
        <begin position="566"/>
        <end position="580"/>
    </location>
</feature>
<dbReference type="STRING" id="3055.A0A2K3CUA5"/>
<dbReference type="GeneID" id="5724728"/>
<dbReference type="Proteomes" id="UP000006906">
    <property type="component" value="Chromosome 16"/>
</dbReference>
<evidence type="ECO:0000256" key="4">
    <source>
        <dbReference type="SAM" id="MobiDB-lite"/>
    </source>
</evidence>
<reference evidence="5 6" key="1">
    <citation type="journal article" date="2007" name="Science">
        <title>The Chlamydomonas genome reveals the evolution of key animal and plant functions.</title>
        <authorList>
            <person name="Merchant S.S."/>
            <person name="Prochnik S.E."/>
            <person name="Vallon O."/>
            <person name="Harris E.H."/>
            <person name="Karpowicz S.J."/>
            <person name="Witman G.B."/>
            <person name="Terry A."/>
            <person name="Salamov A."/>
            <person name="Fritz-Laylin L.K."/>
            <person name="Marechal-Drouard L."/>
            <person name="Marshall W.F."/>
            <person name="Qu L.H."/>
            <person name="Nelson D.R."/>
            <person name="Sanderfoot A.A."/>
            <person name="Spalding M.H."/>
            <person name="Kapitonov V.V."/>
            <person name="Ren Q."/>
            <person name="Ferris P."/>
            <person name="Lindquist E."/>
            <person name="Shapiro H."/>
            <person name="Lucas S.M."/>
            <person name="Grimwood J."/>
            <person name="Schmutz J."/>
            <person name="Cardol P."/>
            <person name="Cerutti H."/>
            <person name="Chanfreau G."/>
            <person name="Chen C.L."/>
            <person name="Cognat V."/>
            <person name="Croft M.T."/>
            <person name="Dent R."/>
            <person name="Dutcher S."/>
            <person name="Fernandez E."/>
            <person name="Fukuzawa H."/>
            <person name="Gonzalez-Ballester D."/>
            <person name="Gonzalez-Halphen D."/>
            <person name="Hallmann A."/>
            <person name="Hanikenne M."/>
            <person name="Hippler M."/>
            <person name="Inwood W."/>
            <person name="Jabbari K."/>
            <person name="Kalanon M."/>
            <person name="Kuras R."/>
            <person name="Lefebvre P.A."/>
            <person name="Lemaire S.D."/>
            <person name="Lobanov A.V."/>
            <person name="Lohr M."/>
            <person name="Manuell A."/>
            <person name="Meier I."/>
            <person name="Mets L."/>
            <person name="Mittag M."/>
            <person name="Mittelmeier T."/>
            <person name="Moroney J.V."/>
            <person name="Moseley J."/>
            <person name="Napoli C."/>
            <person name="Nedelcu A.M."/>
            <person name="Niyogi K."/>
            <person name="Novoselov S.V."/>
            <person name="Paulsen I.T."/>
            <person name="Pazour G."/>
            <person name="Purton S."/>
            <person name="Ral J.P."/>
            <person name="Riano-Pachon D.M."/>
            <person name="Riekhof W."/>
            <person name="Rymarquis L."/>
            <person name="Schroda M."/>
            <person name="Stern D."/>
            <person name="Umen J."/>
            <person name="Willows R."/>
            <person name="Wilson N."/>
            <person name="Zimmer S.L."/>
            <person name="Allmer J."/>
            <person name="Balk J."/>
            <person name="Bisova K."/>
            <person name="Chen C.J."/>
            <person name="Elias M."/>
            <person name="Gendler K."/>
            <person name="Hauser C."/>
            <person name="Lamb M.R."/>
            <person name="Ledford H."/>
            <person name="Long J.C."/>
            <person name="Minagawa J."/>
            <person name="Page M.D."/>
            <person name="Pan J."/>
            <person name="Pootakham W."/>
            <person name="Roje S."/>
            <person name="Rose A."/>
            <person name="Stahlberg E."/>
            <person name="Terauchi A.M."/>
            <person name="Yang P."/>
            <person name="Ball S."/>
            <person name="Bowler C."/>
            <person name="Dieckmann C.L."/>
            <person name="Gladyshev V.N."/>
            <person name="Green P."/>
            <person name="Jorgensen R."/>
            <person name="Mayfield S."/>
            <person name="Mueller-Roeber B."/>
            <person name="Rajamani S."/>
            <person name="Sayre R.T."/>
            <person name="Brokstein P."/>
            <person name="Dubchak I."/>
            <person name="Goodstein D."/>
            <person name="Hornick L."/>
            <person name="Huang Y.W."/>
            <person name="Jhaveri J."/>
            <person name="Luo Y."/>
            <person name="Martinez D."/>
            <person name="Ngau W.C."/>
            <person name="Otillar B."/>
            <person name="Poliakov A."/>
            <person name="Porter A."/>
            <person name="Szajkowski L."/>
            <person name="Werner G."/>
            <person name="Zhou K."/>
            <person name="Grigoriev I.V."/>
            <person name="Rokhsar D.S."/>
            <person name="Grossman A.R."/>
        </authorList>
    </citation>
    <scope>NUCLEOTIDE SEQUENCE [LARGE SCALE GENOMIC DNA]</scope>
    <source>
        <strain evidence="6">CC-503</strain>
    </source>
</reference>
<evidence type="ECO:0000256" key="3">
    <source>
        <dbReference type="RuleBase" id="RU003844"/>
    </source>
</evidence>
<evidence type="ECO:0008006" key="7">
    <source>
        <dbReference type="Google" id="ProtNLM"/>
    </source>
</evidence>
<feature type="region of interest" description="Disordered" evidence="4">
    <location>
        <begin position="563"/>
        <end position="593"/>
    </location>
</feature>
<evidence type="ECO:0000256" key="1">
    <source>
        <dbReference type="ARBA" id="ARBA00008842"/>
    </source>
</evidence>
<feature type="compositionally biased region" description="Low complexity" evidence="4">
    <location>
        <begin position="442"/>
        <end position="455"/>
    </location>
</feature>
<dbReference type="PROSITE" id="PS01013">
    <property type="entry name" value="OSBP"/>
    <property type="match status" value="1"/>
</dbReference>
<feature type="region of interest" description="Disordered" evidence="4">
    <location>
        <begin position="317"/>
        <end position="357"/>
    </location>
</feature>
<dbReference type="PANTHER" id="PTHR10972">
    <property type="entry name" value="OXYSTEROL-BINDING PROTEIN-RELATED"/>
    <property type="match status" value="1"/>
</dbReference>
<dbReference type="GO" id="GO:0032934">
    <property type="term" value="F:sterol binding"/>
    <property type="evidence" value="ECO:0000318"/>
    <property type="project" value="GO_Central"/>
</dbReference>
<feature type="region of interest" description="Disordered" evidence="4">
    <location>
        <begin position="393"/>
        <end position="463"/>
    </location>
</feature>
<keyword evidence="6" id="KW-1185">Reference proteome</keyword>
<proteinExistence type="inferred from homology"/>
<dbReference type="Pfam" id="PF01237">
    <property type="entry name" value="Oxysterol_BP"/>
    <property type="match status" value="1"/>
</dbReference>
<dbReference type="InterPro" id="IPR000648">
    <property type="entry name" value="Oxysterol-bd"/>
</dbReference>
<dbReference type="GO" id="GO:0016020">
    <property type="term" value="C:membrane"/>
    <property type="evidence" value="ECO:0000318"/>
    <property type="project" value="GO_Central"/>
</dbReference>
<gene>
    <name evidence="5" type="ORF">CHLRE_16g670050v5</name>
</gene>
<feature type="compositionally biased region" description="Polar residues" evidence="4">
    <location>
        <begin position="584"/>
        <end position="593"/>
    </location>
</feature>
<organism evidence="5 6">
    <name type="scientific">Chlamydomonas reinhardtii</name>
    <name type="common">Chlamydomonas smithii</name>
    <dbReference type="NCBI Taxonomy" id="3055"/>
    <lineage>
        <taxon>Eukaryota</taxon>
        <taxon>Viridiplantae</taxon>
        <taxon>Chlorophyta</taxon>
        <taxon>core chlorophytes</taxon>
        <taxon>Chlorophyceae</taxon>
        <taxon>CS clade</taxon>
        <taxon>Chlamydomonadales</taxon>
        <taxon>Chlamydomonadaceae</taxon>
        <taxon>Chlamydomonas</taxon>
    </lineage>
</organism>
<dbReference type="KEGG" id="cre:CHLRE_16g670050v5"/>
<dbReference type="InterPro" id="IPR018494">
    <property type="entry name" value="Oxysterol-bd_CS"/>
</dbReference>
<dbReference type="InParanoid" id="A0A2K3CUA5"/>
<dbReference type="Gramene" id="PNW71861">
    <property type="protein sequence ID" value="PNW71861"/>
    <property type="gene ID" value="CHLRE_16g670050v5"/>
</dbReference>